<keyword evidence="5" id="KW-1185">Reference proteome</keyword>
<evidence type="ECO:0000259" key="3">
    <source>
        <dbReference type="PROSITE" id="PS50235"/>
    </source>
</evidence>
<dbReference type="PROSITE" id="PS00973">
    <property type="entry name" value="USP_2"/>
    <property type="match status" value="1"/>
</dbReference>
<keyword evidence="1" id="KW-0645">Protease</keyword>
<dbReference type="Gene3D" id="3.90.70.10">
    <property type="entry name" value="Cysteine proteinases"/>
    <property type="match status" value="1"/>
</dbReference>
<dbReference type="InterPro" id="IPR038765">
    <property type="entry name" value="Papain-like_cys_pep_sf"/>
</dbReference>
<name>A0BDA1_PARTE</name>
<feature type="domain" description="USP" evidence="3">
    <location>
        <begin position="190"/>
        <end position="522"/>
    </location>
</feature>
<dbReference type="eggNOG" id="KOG1868">
    <property type="taxonomic scope" value="Eukaryota"/>
</dbReference>
<gene>
    <name evidence="4" type="ORF">GSPATT00004612001</name>
</gene>
<protein>
    <recommendedName>
        <fullName evidence="1">Ubiquitin carboxyl-terminal hydrolase</fullName>
        <ecNumber evidence="1">3.4.19.12</ecNumber>
    </recommendedName>
</protein>
<dbReference type="RefSeq" id="XP_001423916.1">
    <property type="nucleotide sequence ID" value="XM_001423879.1"/>
</dbReference>
<accession>A0BDA1</accession>
<dbReference type="SUPFAM" id="SSF54001">
    <property type="entry name" value="Cysteine proteinases"/>
    <property type="match status" value="1"/>
</dbReference>
<feature type="compositionally biased region" description="Low complexity" evidence="2">
    <location>
        <begin position="104"/>
        <end position="113"/>
    </location>
</feature>
<keyword evidence="1" id="KW-0833">Ubl conjugation pathway</keyword>
<dbReference type="Pfam" id="PF00443">
    <property type="entry name" value="UCH"/>
    <property type="match status" value="1"/>
</dbReference>
<dbReference type="GO" id="GO:0006508">
    <property type="term" value="P:proteolysis"/>
    <property type="evidence" value="ECO:0007669"/>
    <property type="project" value="UniProtKB-KW"/>
</dbReference>
<dbReference type="OMA" id="DISNTWF"/>
<dbReference type="AlphaFoldDB" id="A0BDA1"/>
<dbReference type="CDD" id="cd02674">
    <property type="entry name" value="Peptidase_C19R"/>
    <property type="match status" value="1"/>
</dbReference>
<dbReference type="GO" id="GO:0004843">
    <property type="term" value="F:cysteine-type deubiquitinase activity"/>
    <property type="evidence" value="ECO:0007669"/>
    <property type="project" value="UniProtKB-UniRule"/>
</dbReference>
<evidence type="ECO:0000313" key="5">
    <source>
        <dbReference type="Proteomes" id="UP000000600"/>
    </source>
</evidence>
<dbReference type="OrthoDB" id="292964at2759"/>
<comment type="catalytic activity">
    <reaction evidence="1">
        <text>Thiol-dependent hydrolysis of ester, thioester, amide, peptide and isopeptide bonds formed by the C-terminal Gly of ubiquitin (a 76-residue protein attached to proteins as an intracellular targeting signal).</text>
        <dbReference type="EC" id="3.4.19.12"/>
    </reaction>
</comment>
<dbReference type="EC" id="3.4.19.12" evidence="1"/>
<evidence type="ECO:0000256" key="2">
    <source>
        <dbReference type="SAM" id="MobiDB-lite"/>
    </source>
</evidence>
<organism evidence="4 5">
    <name type="scientific">Paramecium tetraurelia</name>
    <dbReference type="NCBI Taxonomy" id="5888"/>
    <lineage>
        <taxon>Eukaryota</taxon>
        <taxon>Sar</taxon>
        <taxon>Alveolata</taxon>
        <taxon>Ciliophora</taxon>
        <taxon>Intramacronucleata</taxon>
        <taxon>Oligohymenophorea</taxon>
        <taxon>Peniculida</taxon>
        <taxon>Parameciidae</taxon>
        <taxon>Paramecium</taxon>
    </lineage>
</organism>
<dbReference type="InterPro" id="IPR001394">
    <property type="entry name" value="Peptidase_C19_UCH"/>
</dbReference>
<dbReference type="HOGENOM" id="CLU_522229_0_0_1"/>
<dbReference type="PROSITE" id="PS00972">
    <property type="entry name" value="USP_1"/>
    <property type="match status" value="1"/>
</dbReference>
<dbReference type="PANTHER" id="PTHR21646:SF23">
    <property type="entry name" value="UBIQUITIN CARBOXYL-TERMINAL HYDROLASE USP2"/>
    <property type="match status" value="1"/>
</dbReference>
<comment type="similarity">
    <text evidence="1">Belongs to the peptidase C19 family.</text>
</comment>
<dbReference type="Proteomes" id="UP000000600">
    <property type="component" value="Unassembled WGS sequence"/>
</dbReference>
<dbReference type="InterPro" id="IPR018200">
    <property type="entry name" value="USP_CS"/>
</dbReference>
<dbReference type="InterPro" id="IPR050185">
    <property type="entry name" value="Ub_carboxyl-term_hydrolase"/>
</dbReference>
<dbReference type="EMBL" id="CT867986">
    <property type="protein sequence ID" value="CAK56518.1"/>
    <property type="molecule type" value="Genomic_DNA"/>
</dbReference>
<evidence type="ECO:0000313" key="4">
    <source>
        <dbReference type="EMBL" id="CAK56518.1"/>
    </source>
</evidence>
<feature type="region of interest" description="Disordered" evidence="2">
    <location>
        <begin position="103"/>
        <end position="124"/>
    </location>
</feature>
<dbReference type="InterPro" id="IPR028889">
    <property type="entry name" value="USP"/>
</dbReference>
<dbReference type="GO" id="GO:0016579">
    <property type="term" value="P:protein deubiquitination"/>
    <property type="evidence" value="ECO:0007669"/>
    <property type="project" value="InterPro"/>
</dbReference>
<proteinExistence type="inferred from homology"/>
<dbReference type="GeneID" id="5009700"/>
<keyword evidence="1" id="KW-0788">Thiol protease</keyword>
<dbReference type="InParanoid" id="A0BDA1"/>
<feature type="compositionally biased region" description="Polar residues" evidence="2">
    <location>
        <begin position="114"/>
        <end position="124"/>
    </location>
</feature>
<dbReference type="PANTHER" id="PTHR21646">
    <property type="entry name" value="UBIQUITIN CARBOXYL-TERMINAL HYDROLASE"/>
    <property type="match status" value="1"/>
</dbReference>
<dbReference type="KEGG" id="ptm:GSPATT00004612001"/>
<keyword evidence="1" id="KW-0378">Hydrolase</keyword>
<dbReference type="STRING" id="5888.A0BDA1"/>
<dbReference type="PROSITE" id="PS50235">
    <property type="entry name" value="USP_3"/>
    <property type="match status" value="1"/>
</dbReference>
<evidence type="ECO:0000256" key="1">
    <source>
        <dbReference type="RuleBase" id="RU366025"/>
    </source>
</evidence>
<reference evidence="4 5" key="1">
    <citation type="journal article" date="2006" name="Nature">
        <title>Global trends of whole-genome duplications revealed by the ciliate Paramecium tetraurelia.</title>
        <authorList>
            <consortium name="Genoscope"/>
            <person name="Aury J.-M."/>
            <person name="Jaillon O."/>
            <person name="Duret L."/>
            <person name="Noel B."/>
            <person name="Jubin C."/>
            <person name="Porcel B.M."/>
            <person name="Segurens B."/>
            <person name="Daubin V."/>
            <person name="Anthouard V."/>
            <person name="Aiach N."/>
            <person name="Arnaiz O."/>
            <person name="Billaut A."/>
            <person name="Beisson J."/>
            <person name="Blanc I."/>
            <person name="Bouhouche K."/>
            <person name="Camara F."/>
            <person name="Duharcourt S."/>
            <person name="Guigo R."/>
            <person name="Gogendeau D."/>
            <person name="Katinka M."/>
            <person name="Keller A.-M."/>
            <person name="Kissmehl R."/>
            <person name="Klotz C."/>
            <person name="Koll F."/>
            <person name="Le Moue A."/>
            <person name="Lepere C."/>
            <person name="Malinsky S."/>
            <person name="Nowacki M."/>
            <person name="Nowak J.K."/>
            <person name="Plattner H."/>
            <person name="Poulain J."/>
            <person name="Ruiz F."/>
            <person name="Serrano V."/>
            <person name="Zagulski M."/>
            <person name="Dessen P."/>
            <person name="Betermier M."/>
            <person name="Weissenbach J."/>
            <person name="Scarpelli C."/>
            <person name="Schachter V."/>
            <person name="Sperling L."/>
            <person name="Meyer E."/>
            <person name="Cohen J."/>
            <person name="Wincker P."/>
        </authorList>
    </citation>
    <scope>NUCLEOTIDE SEQUENCE [LARGE SCALE GENOMIC DNA]</scope>
    <source>
        <strain evidence="4 5">Stock d4-2</strain>
    </source>
</reference>
<sequence>MSGFKLYRSRIILALSSQAYKRAHKFSSQTSTEPEFVDQPLNKQIKLNDQSFIKIQQNEQKTSNPPTQNIETQRINQNLQKTETNPIQTKEKQENSAIKIPLQNNNSINHNNSQTQKASNQNTTIDKDIVIQASKHEQKKELPLFNGQNKLQPNNSSLQIQQQQQVKQNGHQMEQMNKAVKKEIKYFKACGLHNIGNTCYFNSALQCIINTPKFNDKFLSDEIKQELNPKHKQVALQYWRLLKQMRTTNNTSENPVQLKQAISSSTKKFGGHRQEDSQEFLRALLTCLHEDLNRVTGKPIYKELTADLNKQSLEDISNTWFNYFKGRDNSLVTDYFTGQLLSRVTCSVCKNQSLAFDNFQDLSLAFPNISGNQITLEDMLKYYLSEESINQYTCGKCRQQRKCTRQLEIWRLPDILVIHLKRFYYKGPMKKKINIDIKFGAKLDLGQFIINSSDKSTLNCNYNLYGIVKHYGDLNFGHYFAECKHPFTMKWYQLNDSSVQEIKPKVSYESDNSAYLLLYSRI</sequence>